<dbReference type="EMBL" id="JANRMI010000007">
    <property type="protein sequence ID" value="MDG0818207.1"/>
    <property type="molecule type" value="Genomic_DNA"/>
</dbReference>
<keyword evidence="3" id="KW-1185">Reference proteome</keyword>
<evidence type="ECO:0008006" key="4">
    <source>
        <dbReference type="Google" id="ProtNLM"/>
    </source>
</evidence>
<accession>A0ABT6DNY9</accession>
<evidence type="ECO:0000256" key="1">
    <source>
        <dbReference type="SAM" id="SignalP"/>
    </source>
</evidence>
<organism evidence="2 3">
    <name type="scientific">Bdellovibrio svalbardensis</name>
    <dbReference type="NCBI Taxonomy" id="2972972"/>
    <lineage>
        <taxon>Bacteria</taxon>
        <taxon>Pseudomonadati</taxon>
        <taxon>Bdellovibrionota</taxon>
        <taxon>Bdellovibrionia</taxon>
        <taxon>Bdellovibrionales</taxon>
        <taxon>Pseudobdellovibrionaceae</taxon>
        <taxon>Bdellovibrio</taxon>
    </lineage>
</organism>
<name>A0ABT6DNY9_9BACT</name>
<reference evidence="2" key="1">
    <citation type="submission" date="2022-08" db="EMBL/GenBank/DDBJ databases">
        <title>Novel Bdellovibrio Species Isolated from Svalbard: Designation Bdellovibrio svalbardensis.</title>
        <authorList>
            <person name="Mitchell R.J."/>
            <person name="Choi S.Y."/>
        </authorList>
    </citation>
    <scope>NUCLEOTIDE SEQUENCE</scope>
    <source>
        <strain evidence="2">PAP01</strain>
    </source>
</reference>
<keyword evidence="1" id="KW-0732">Signal</keyword>
<sequence length="472" mass="52826">MRSILMRVSTLLLLSPPAFVALSTAALSTVAQAALSTDATSALSFYRSRQSVFPSGQASRTELENKITHTELELSYSVSWDHKTYALDSDQILRDIQTARYVDTKSSCELLSQNLRDARALKVLPAKATLEVLETDPYWARVKEKNGKLEGWLPLHLLQAKHEDTGVYVNLIDTYLRKGPEIPSGIVTTIPRLRRVLPLAIENGFLKIQYENKIGYADINNFVSRADFANLAYSPKGNWMTISHRNGAFLVTKAGTQVPVKDILGYVTNSHRGVVVRPSGSSGPQLLSRVEILKPTANVWASSKLEGHGEVWWKKSNLLIEDEVKSSTTITTDELMKREIYSIAFESKDSLRGIVSSEGVYRTEDGLKWTLIPLFGKQNYPVNIHPNGNWFVGSYKSVNEGKSFEPFIRWDQIAQAIESALHRNPKVLRLTQIESLPNSQVQIYVDTGVNKIKLRSSLSSFSSNLNWSVIKN</sequence>
<protein>
    <recommendedName>
        <fullName evidence="4">SH3b domain-containing protein</fullName>
    </recommendedName>
</protein>
<evidence type="ECO:0000313" key="2">
    <source>
        <dbReference type="EMBL" id="MDG0818207.1"/>
    </source>
</evidence>
<gene>
    <name evidence="2" type="ORF">NWE73_17625</name>
</gene>
<comment type="caution">
    <text evidence="2">The sequence shown here is derived from an EMBL/GenBank/DDBJ whole genome shotgun (WGS) entry which is preliminary data.</text>
</comment>
<dbReference type="RefSeq" id="WP_277579683.1">
    <property type="nucleotide sequence ID" value="NZ_JANRMI010000007.1"/>
</dbReference>
<proteinExistence type="predicted"/>
<feature type="signal peptide" evidence="1">
    <location>
        <begin position="1"/>
        <end position="20"/>
    </location>
</feature>
<feature type="chain" id="PRO_5046587090" description="SH3b domain-containing protein" evidence="1">
    <location>
        <begin position="21"/>
        <end position="472"/>
    </location>
</feature>
<evidence type="ECO:0000313" key="3">
    <source>
        <dbReference type="Proteomes" id="UP001152321"/>
    </source>
</evidence>
<dbReference type="Proteomes" id="UP001152321">
    <property type="component" value="Unassembled WGS sequence"/>
</dbReference>